<evidence type="ECO:0000256" key="6">
    <source>
        <dbReference type="SAM" id="Phobius"/>
    </source>
</evidence>
<dbReference type="Proteomes" id="UP000177701">
    <property type="component" value="Unassembled WGS sequence"/>
</dbReference>
<dbReference type="Gene3D" id="3.30.460.20">
    <property type="entry name" value="CorA soluble domain-like"/>
    <property type="match status" value="1"/>
</dbReference>
<evidence type="ECO:0008006" key="9">
    <source>
        <dbReference type="Google" id="ProtNLM"/>
    </source>
</evidence>
<evidence type="ECO:0000256" key="4">
    <source>
        <dbReference type="ARBA" id="ARBA00022989"/>
    </source>
</evidence>
<dbReference type="STRING" id="1797291.A2V47_07940"/>
<dbReference type="InterPro" id="IPR002523">
    <property type="entry name" value="MgTranspt_CorA/ZnTranspt_ZntB"/>
</dbReference>
<dbReference type="PANTHER" id="PTHR47891:SF2">
    <property type="entry name" value="MAGNESIUM AND COBALT TRANSPORTER"/>
    <property type="match status" value="1"/>
</dbReference>
<dbReference type="InterPro" id="IPR045861">
    <property type="entry name" value="CorA_cytoplasmic_dom"/>
</dbReference>
<evidence type="ECO:0000256" key="1">
    <source>
        <dbReference type="ARBA" id="ARBA00004141"/>
    </source>
</evidence>
<dbReference type="GO" id="GO:0046873">
    <property type="term" value="F:metal ion transmembrane transporter activity"/>
    <property type="evidence" value="ECO:0007669"/>
    <property type="project" value="InterPro"/>
</dbReference>
<gene>
    <name evidence="7" type="ORF">A2V47_07940</name>
</gene>
<protein>
    <recommendedName>
        <fullName evidence="9">Magnesium transporter</fullName>
    </recommendedName>
</protein>
<keyword evidence="3 6" id="KW-0812">Transmembrane</keyword>
<dbReference type="InterPro" id="IPR045863">
    <property type="entry name" value="CorA_TM1_TM2"/>
</dbReference>
<name>A0A1F5A725_9BACT</name>
<keyword evidence="4 6" id="KW-1133">Transmembrane helix</keyword>
<dbReference type="AlphaFoldDB" id="A0A1F5A725"/>
<proteinExistence type="inferred from homology"/>
<evidence type="ECO:0000256" key="5">
    <source>
        <dbReference type="ARBA" id="ARBA00023136"/>
    </source>
</evidence>
<dbReference type="CDD" id="cd12827">
    <property type="entry name" value="EcCorA_ZntB-like_u2"/>
    <property type="match status" value="1"/>
</dbReference>
<evidence type="ECO:0000313" key="7">
    <source>
        <dbReference type="EMBL" id="OGD13956.1"/>
    </source>
</evidence>
<dbReference type="SUPFAM" id="SSF143865">
    <property type="entry name" value="CorA soluble domain-like"/>
    <property type="match status" value="1"/>
</dbReference>
<comment type="similarity">
    <text evidence="2">Belongs to the CorA metal ion transporter (MIT) (TC 1.A.35) family.</text>
</comment>
<dbReference type="EMBL" id="MEYH01000096">
    <property type="protein sequence ID" value="OGD13956.1"/>
    <property type="molecule type" value="Genomic_DNA"/>
</dbReference>
<organism evidence="7 8">
    <name type="scientific">Candidatus Sediminicultor quintus</name>
    <dbReference type="NCBI Taxonomy" id="1797291"/>
    <lineage>
        <taxon>Bacteria</taxon>
        <taxon>Pseudomonadati</taxon>
        <taxon>Atribacterota</taxon>
        <taxon>Candidatus Phoenicimicrobiia</taxon>
        <taxon>Candidatus Pheonicimicrobiales</taxon>
        <taxon>Candidatus Phoenicimicrobiaceae</taxon>
        <taxon>Candidatus Sediminicultor</taxon>
    </lineage>
</organism>
<keyword evidence="5 6" id="KW-0472">Membrane</keyword>
<dbReference type="Pfam" id="PF01544">
    <property type="entry name" value="CorA"/>
    <property type="match status" value="1"/>
</dbReference>
<evidence type="ECO:0000313" key="8">
    <source>
        <dbReference type="Proteomes" id="UP000177701"/>
    </source>
</evidence>
<dbReference type="GO" id="GO:0016020">
    <property type="term" value="C:membrane"/>
    <property type="evidence" value="ECO:0007669"/>
    <property type="project" value="UniProtKB-SubCell"/>
</dbReference>
<reference evidence="7 8" key="1">
    <citation type="journal article" date="2016" name="Nat. Commun.">
        <title>Thousands of microbial genomes shed light on interconnected biogeochemical processes in an aquifer system.</title>
        <authorList>
            <person name="Anantharaman K."/>
            <person name="Brown C.T."/>
            <person name="Hug L.A."/>
            <person name="Sharon I."/>
            <person name="Castelle C.J."/>
            <person name="Probst A.J."/>
            <person name="Thomas B.C."/>
            <person name="Singh A."/>
            <person name="Wilkins M.J."/>
            <person name="Karaoz U."/>
            <person name="Brodie E.L."/>
            <person name="Williams K.H."/>
            <person name="Hubbard S.S."/>
            <person name="Banfield J.F."/>
        </authorList>
    </citation>
    <scope>NUCLEOTIDE SEQUENCE [LARGE SCALE GENOMIC DNA]</scope>
</reference>
<sequence>MIKIFKTTKDGLKEIREIEKNCWVNFSNPTNGELGKLLEKLNIPLNFLTDPLDVDERARIEMEDKCVLIILRISHFDEKNVDIPYITLPIGIIFVEDLIITVCSKDVEVISDFVNGKAKNFSTESRSRFLLQVFLRTALLYLKHLKEINKRTNTIEDELERAMKNEELMKLLNLEKSLVFFTTSLKSNELMMERLQKTEIVKLDPDDKELLEDVLIENKQAIEMSNVYSNILSGMMDAFASVISNNLNVVLKFLTAVTIILMIPTLIASIYGMNVRLPFQNSPQAFLITIGISFVLSVIGIFVFIKRKWF</sequence>
<feature type="transmembrane region" description="Helical" evidence="6">
    <location>
        <begin position="249"/>
        <end position="273"/>
    </location>
</feature>
<evidence type="ECO:0000256" key="3">
    <source>
        <dbReference type="ARBA" id="ARBA00022692"/>
    </source>
</evidence>
<dbReference type="InterPro" id="IPR047199">
    <property type="entry name" value="CorA-like"/>
</dbReference>
<dbReference type="Gene3D" id="1.20.58.340">
    <property type="entry name" value="Magnesium transport protein CorA, transmembrane region"/>
    <property type="match status" value="2"/>
</dbReference>
<accession>A0A1F5A725</accession>
<evidence type="ECO:0000256" key="2">
    <source>
        <dbReference type="ARBA" id="ARBA00009765"/>
    </source>
</evidence>
<feature type="transmembrane region" description="Helical" evidence="6">
    <location>
        <begin position="285"/>
        <end position="305"/>
    </location>
</feature>
<comment type="caution">
    <text evidence="7">The sequence shown here is derived from an EMBL/GenBank/DDBJ whole genome shotgun (WGS) entry which is preliminary data.</text>
</comment>
<comment type="subcellular location">
    <subcellularLocation>
        <location evidence="1">Membrane</location>
        <topology evidence="1">Multi-pass membrane protein</topology>
    </subcellularLocation>
</comment>
<dbReference type="PANTHER" id="PTHR47891">
    <property type="entry name" value="TRANSPORTER-RELATED"/>
    <property type="match status" value="1"/>
</dbReference>
<dbReference type="SUPFAM" id="SSF144083">
    <property type="entry name" value="Magnesium transport protein CorA, transmembrane region"/>
    <property type="match status" value="1"/>
</dbReference>